<evidence type="ECO:0000313" key="8">
    <source>
        <dbReference type="EMBL" id="EAW32906.1"/>
    </source>
</evidence>
<dbReference type="InterPro" id="IPR015414">
    <property type="entry name" value="TMEM64"/>
</dbReference>
<evidence type="ECO:0000256" key="3">
    <source>
        <dbReference type="ARBA" id="ARBA00022692"/>
    </source>
</evidence>
<reference evidence="8 9" key="1">
    <citation type="journal article" date="2010" name="J. Bacteriol.">
        <title>Genome sequence of the oligotrophic marine Gammaproteobacterium HTCC2143, isolated from the Oregon Coast.</title>
        <authorList>
            <person name="Oh H.M."/>
            <person name="Kang I."/>
            <person name="Ferriera S."/>
            <person name="Giovannoni S.J."/>
            <person name="Cho J.C."/>
        </authorList>
    </citation>
    <scope>NUCLEOTIDE SEQUENCE [LARGE SCALE GENOMIC DNA]</scope>
    <source>
        <strain evidence="8 9">HTCC2143</strain>
    </source>
</reference>
<feature type="transmembrane region" description="Helical" evidence="6">
    <location>
        <begin position="47"/>
        <end position="74"/>
    </location>
</feature>
<feature type="domain" description="VTT" evidence="7">
    <location>
        <begin position="69"/>
        <end position="182"/>
    </location>
</feature>
<comment type="subcellular location">
    <subcellularLocation>
        <location evidence="1 6">Cell membrane</location>
        <topology evidence="1 6">Multi-pass membrane protein</topology>
    </subcellularLocation>
</comment>
<name>A0Y9V2_9GAMM</name>
<evidence type="ECO:0000256" key="4">
    <source>
        <dbReference type="ARBA" id="ARBA00022989"/>
    </source>
</evidence>
<evidence type="ECO:0000313" key="9">
    <source>
        <dbReference type="Proteomes" id="UP000004931"/>
    </source>
</evidence>
<dbReference type="GO" id="GO:0005886">
    <property type="term" value="C:plasma membrane"/>
    <property type="evidence" value="ECO:0007669"/>
    <property type="project" value="UniProtKB-SubCell"/>
</dbReference>
<keyword evidence="2 6" id="KW-1003">Cell membrane</keyword>
<dbReference type="InterPro" id="IPR032816">
    <property type="entry name" value="VTT_dom"/>
</dbReference>
<dbReference type="OrthoDB" id="9800167at2"/>
<keyword evidence="4 6" id="KW-1133">Transmembrane helix</keyword>
<gene>
    <name evidence="8" type="ORF">GP2143_16661</name>
</gene>
<sequence length="226" mass="24598">MARIIIFIFLGLAAAAFIFFDVGQYLSLDFFKAQKQTIEGYQEQQPLAVAAAYFVTYVIVTAFSLPGAVVMTLIGGALFGLGWGLLLVSFASSIGATLAFLIARIVLRDWVQRRMGHHLSAINEGVEKDGALYLFTLRLVPVFPFFVVNLAMALTPIRILPFYWVSQLGMLAGTVVYVNAGTQLAQIDSLAGILSPALIGSFVLLGFFPWIAKTIVATIQRRKNAG</sequence>
<comment type="caution">
    <text evidence="8">The sequence shown here is derived from an EMBL/GenBank/DDBJ whole genome shotgun (WGS) entry which is preliminary data.</text>
</comment>
<keyword evidence="5 6" id="KW-0472">Membrane</keyword>
<feature type="transmembrane region" description="Helical" evidence="6">
    <location>
        <begin position="132"/>
        <end position="154"/>
    </location>
</feature>
<dbReference type="eggNOG" id="COG0398">
    <property type="taxonomic scope" value="Bacteria"/>
</dbReference>
<keyword evidence="3 6" id="KW-0812">Transmembrane</keyword>
<dbReference type="PANTHER" id="PTHR12677:SF59">
    <property type="entry name" value="GOLGI APPARATUS MEMBRANE PROTEIN TVP38-RELATED"/>
    <property type="match status" value="1"/>
</dbReference>
<dbReference type="Proteomes" id="UP000004931">
    <property type="component" value="Unassembled WGS sequence"/>
</dbReference>
<comment type="similarity">
    <text evidence="6">Belongs to the TVP38/TMEM64 family.</text>
</comment>
<dbReference type="STRING" id="247633.GP2143_16661"/>
<dbReference type="Pfam" id="PF09335">
    <property type="entry name" value="VTT_dom"/>
    <property type="match status" value="1"/>
</dbReference>
<organism evidence="8 9">
    <name type="scientific">marine gamma proteobacterium HTCC2143</name>
    <dbReference type="NCBI Taxonomy" id="247633"/>
    <lineage>
        <taxon>Bacteria</taxon>
        <taxon>Pseudomonadati</taxon>
        <taxon>Pseudomonadota</taxon>
        <taxon>Gammaproteobacteria</taxon>
        <taxon>Cellvibrionales</taxon>
        <taxon>Spongiibacteraceae</taxon>
        <taxon>BD1-7 clade</taxon>
    </lineage>
</organism>
<proteinExistence type="inferred from homology"/>
<feature type="transmembrane region" description="Helical" evidence="6">
    <location>
        <begin position="6"/>
        <end position="26"/>
    </location>
</feature>
<feature type="transmembrane region" description="Helical" evidence="6">
    <location>
        <begin position="190"/>
        <end position="212"/>
    </location>
</feature>
<dbReference type="EMBL" id="AAVT01000001">
    <property type="protein sequence ID" value="EAW32906.1"/>
    <property type="molecule type" value="Genomic_DNA"/>
</dbReference>
<accession>A0Y9V2</accession>
<feature type="transmembrane region" description="Helical" evidence="6">
    <location>
        <begin position="80"/>
        <end position="107"/>
    </location>
</feature>
<evidence type="ECO:0000256" key="5">
    <source>
        <dbReference type="ARBA" id="ARBA00023136"/>
    </source>
</evidence>
<dbReference type="PANTHER" id="PTHR12677">
    <property type="entry name" value="GOLGI APPARATUS MEMBRANE PROTEIN TVP38-RELATED"/>
    <property type="match status" value="1"/>
</dbReference>
<protein>
    <recommendedName>
        <fullName evidence="6">TVP38/TMEM64 family membrane protein</fullName>
    </recommendedName>
</protein>
<evidence type="ECO:0000256" key="6">
    <source>
        <dbReference type="RuleBase" id="RU366058"/>
    </source>
</evidence>
<keyword evidence="9" id="KW-1185">Reference proteome</keyword>
<dbReference type="AlphaFoldDB" id="A0Y9V2"/>
<evidence type="ECO:0000259" key="7">
    <source>
        <dbReference type="Pfam" id="PF09335"/>
    </source>
</evidence>
<evidence type="ECO:0000256" key="2">
    <source>
        <dbReference type="ARBA" id="ARBA00022475"/>
    </source>
</evidence>
<evidence type="ECO:0000256" key="1">
    <source>
        <dbReference type="ARBA" id="ARBA00004651"/>
    </source>
</evidence>